<evidence type="ECO:0000313" key="4">
    <source>
        <dbReference type="Proteomes" id="UP000295573"/>
    </source>
</evidence>
<dbReference type="SUPFAM" id="SSF52038">
    <property type="entry name" value="Barstar-related"/>
    <property type="match status" value="1"/>
</dbReference>
<name>A0A4R2JBM3_9ACTN</name>
<dbReference type="Pfam" id="PF01337">
    <property type="entry name" value="Barstar"/>
    <property type="match status" value="1"/>
</dbReference>
<proteinExistence type="inferred from homology"/>
<comment type="similarity">
    <text evidence="1">Belongs to the barstar family.</text>
</comment>
<sequence length="144" mass="16221">MTDLPTLLTEGLRPGVYRWQSDLTPDDVRRDVADAGWDFVLLDTTEIHDKTGFLDLCATAFDLPRWFGRNWDALADSLSDRSTGEPEIVLWEGLHHLLDHDHDTVDVALQILAEDTTNSGQLRVLIRERSEADTPDLLSSLPVL</sequence>
<organism evidence="3 4">
    <name type="scientific">Kribbella antiqua</name>
    <dbReference type="NCBI Taxonomy" id="2512217"/>
    <lineage>
        <taxon>Bacteria</taxon>
        <taxon>Bacillati</taxon>
        <taxon>Actinomycetota</taxon>
        <taxon>Actinomycetes</taxon>
        <taxon>Propionibacteriales</taxon>
        <taxon>Kribbellaceae</taxon>
        <taxon>Kribbella</taxon>
    </lineage>
</organism>
<feature type="domain" description="Barstar (barnase inhibitor)" evidence="2">
    <location>
        <begin position="38"/>
        <end position="117"/>
    </location>
</feature>
<evidence type="ECO:0000313" key="3">
    <source>
        <dbReference type="EMBL" id="TCO51935.1"/>
    </source>
</evidence>
<dbReference type="EMBL" id="SLWR01000001">
    <property type="protein sequence ID" value="TCO51935.1"/>
    <property type="molecule type" value="Genomic_DNA"/>
</dbReference>
<dbReference type="AlphaFoldDB" id="A0A4R2JBM3"/>
<dbReference type="OrthoDB" id="5184890at2"/>
<comment type="caution">
    <text evidence="3">The sequence shown here is derived from an EMBL/GenBank/DDBJ whole genome shotgun (WGS) entry which is preliminary data.</text>
</comment>
<dbReference type="InterPro" id="IPR000468">
    <property type="entry name" value="Barstar"/>
</dbReference>
<keyword evidence="4" id="KW-1185">Reference proteome</keyword>
<dbReference type="Proteomes" id="UP000295573">
    <property type="component" value="Unassembled WGS sequence"/>
</dbReference>
<dbReference type="InterPro" id="IPR035905">
    <property type="entry name" value="Barstar-like_sf"/>
</dbReference>
<evidence type="ECO:0000256" key="1">
    <source>
        <dbReference type="ARBA" id="ARBA00006845"/>
    </source>
</evidence>
<dbReference type="RefSeq" id="WP_132144147.1">
    <property type="nucleotide sequence ID" value="NZ_SLWR01000001.1"/>
</dbReference>
<accession>A0A4R2JBM3</accession>
<gene>
    <name evidence="3" type="ORF">EV646_101931</name>
</gene>
<protein>
    <submittedName>
        <fullName evidence="3">Barstar (Barnase inhibitor)</fullName>
    </submittedName>
</protein>
<reference evidence="3 4" key="1">
    <citation type="journal article" date="2015" name="Stand. Genomic Sci.">
        <title>Genomic Encyclopedia of Bacterial and Archaeal Type Strains, Phase III: the genomes of soil and plant-associated and newly described type strains.</title>
        <authorList>
            <person name="Whitman W.B."/>
            <person name="Woyke T."/>
            <person name="Klenk H.P."/>
            <person name="Zhou Y."/>
            <person name="Lilburn T.G."/>
            <person name="Beck B.J."/>
            <person name="De Vos P."/>
            <person name="Vandamme P."/>
            <person name="Eisen J.A."/>
            <person name="Garrity G."/>
            <person name="Hugenholtz P."/>
            <person name="Kyrpides N.C."/>
        </authorList>
    </citation>
    <scope>NUCLEOTIDE SEQUENCE [LARGE SCALE GENOMIC DNA]</scope>
    <source>
        <strain evidence="3 4">VKM Ac-2541</strain>
    </source>
</reference>
<dbReference type="Gene3D" id="3.30.370.10">
    <property type="entry name" value="Barstar-like"/>
    <property type="match status" value="1"/>
</dbReference>
<evidence type="ECO:0000259" key="2">
    <source>
        <dbReference type="Pfam" id="PF01337"/>
    </source>
</evidence>